<sequence length="207" mass="24528">MVTAEKVYYYFRQKFIRKFLYRFGFGSPVGKNVWEEQFKNGAWDYLYSDTEALHYKSIVKFYNQYGGGSVLDAGCGQGVLFHYLKPYIKGPENYLGFDIAENAVAEARDKFPPYRFVQADFNISTPDEKFDVIIFNECIYYFSRLIEQLDSCFAKNLNPGGRVIISMFYYAEHAQLWKRLTDRYTFIDWEEVQNESGQKWRICIFKP</sequence>
<evidence type="ECO:0000313" key="1">
    <source>
        <dbReference type="EMBL" id="MRX75703.1"/>
    </source>
</evidence>
<dbReference type="OrthoDB" id="9800454at2"/>
<name>A0A7K0FVT3_9SPHI</name>
<dbReference type="RefSeq" id="WP_154279858.1">
    <property type="nucleotide sequence ID" value="NZ_JBHUJQ010000001.1"/>
</dbReference>
<dbReference type="Pfam" id="PF13489">
    <property type="entry name" value="Methyltransf_23"/>
    <property type="match status" value="1"/>
</dbReference>
<gene>
    <name evidence="1" type="ORF">GJU39_06345</name>
</gene>
<keyword evidence="2" id="KW-1185">Reference proteome</keyword>
<dbReference type="PANTHER" id="PTHR43861:SF1">
    <property type="entry name" value="TRANS-ACONITATE 2-METHYLTRANSFERASE"/>
    <property type="match status" value="1"/>
</dbReference>
<evidence type="ECO:0000313" key="2">
    <source>
        <dbReference type="Proteomes" id="UP000487757"/>
    </source>
</evidence>
<comment type="caution">
    <text evidence="1">The sequence shown here is derived from an EMBL/GenBank/DDBJ whole genome shotgun (WGS) entry which is preliminary data.</text>
</comment>
<reference evidence="1 2" key="1">
    <citation type="submission" date="2019-11" db="EMBL/GenBank/DDBJ databases">
        <title>Pedobacter petrophilus genome.</title>
        <authorList>
            <person name="Feldbauer M.J."/>
            <person name="Newman J.D."/>
        </authorList>
    </citation>
    <scope>NUCLEOTIDE SEQUENCE [LARGE SCALE GENOMIC DNA]</scope>
    <source>
        <strain evidence="1 2">LMG 29686</strain>
    </source>
</reference>
<dbReference type="GO" id="GO:0032259">
    <property type="term" value="P:methylation"/>
    <property type="evidence" value="ECO:0007669"/>
    <property type="project" value="UniProtKB-KW"/>
</dbReference>
<dbReference type="InterPro" id="IPR029063">
    <property type="entry name" value="SAM-dependent_MTases_sf"/>
</dbReference>
<dbReference type="CDD" id="cd02440">
    <property type="entry name" value="AdoMet_MTases"/>
    <property type="match status" value="1"/>
</dbReference>
<dbReference type="AlphaFoldDB" id="A0A7K0FVT3"/>
<proteinExistence type="predicted"/>
<dbReference type="Proteomes" id="UP000487757">
    <property type="component" value="Unassembled WGS sequence"/>
</dbReference>
<dbReference type="Gene3D" id="3.40.50.150">
    <property type="entry name" value="Vaccinia Virus protein VP39"/>
    <property type="match status" value="1"/>
</dbReference>
<accession>A0A7K0FVT3</accession>
<dbReference type="PANTHER" id="PTHR43861">
    <property type="entry name" value="TRANS-ACONITATE 2-METHYLTRANSFERASE-RELATED"/>
    <property type="match status" value="1"/>
</dbReference>
<dbReference type="SUPFAM" id="SSF53335">
    <property type="entry name" value="S-adenosyl-L-methionine-dependent methyltransferases"/>
    <property type="match status" value="1"/>
</dbReference>
<dbReference type="EMBL" id="WKKH01000007">
    <property type="protein sequence ID" value="MRX75703.1"/>
    <property type="molecule type" value="Genomic_DNA"/>
</dbReference>
<protein>
    <submittedName>
        <fullName evidence="1">Methyltransferase domain-containing protein</fullName>
    </submittedName>
</protein>
<keyword evidence="1" id="KW-0808">Transferase</keyword>
<keyword evidence="1" id="KW-0489">Methyltransferase</keyword>
<organism evidence="1 2">
    <name type="scientific">Pedobacter petrophilus</name>
    <dbReference type="NCBI Taxonomy" id="1908241"/>
    <lineage>
        <taxon>Bacteria</taxon>
        <taxon>Pseudomonadati</taxon>
        <taxon>Bacteroidota</taxon>
        <taxon>Sphingobacteriia</taxon>
        <taxon>Sphingobacteriales</taxon>
        <taxon>Sphingobacteriaceae</taxon>
        <taxon>Pedobacter</taxon>
    </lineage>
</organism>
<dbReference type="GO" id="GO:0008168">
    <property type="term" value="F:methyltransferase activity"/>
    <property type="evidence" value="ECO:0007669"/>
    <property type="project" value="UniProtKB-KW"/>
</dbReference>